<proteinExistence type="predicted"/>
<dbReference type="AlphaFoldDB" id="A0AAW1TG83"/>
<dbReference type="EMBL" id="JALJOV010000089">
    <property type="protein sequence ID" value="KAK9867404.1"/>
    <property type="molecule type" value="Genomic_DNA"/>
</dbReference>
<evidence type="ECO:0000313" key="3">
    <source>
        <dbReference type="EMBL" id="KAK9867404.1"/>
    </source>
</evidence>
<evidence type="ECO:0000313" key="4">
    <source>
        <dbReference type="Proteomes" id="UP001485043"/>
    </source>
</evidence>
<evidence type="ECO:0000256" key="1">
    <source>
        <dbReference type="SAM" id="MobiDB-lite"/>
    </source>
</evidence>
<accession>A0AAW1TG83</accession>
<feature type="domain" description="RimM N-terminal" evidence="2">
    <location>
        <begin position="12"/>
        <end position="68"/>
    </location>
</feature>
<dbReference type="InterPro" id="IPR002676">
    <property type="entry name" value="RimM_N"/>
</dbReference>
<dbReference type="PANTHER" id="PTHR35750:SF1">
    <property type="entry name" value="PHOSPHOLIPID HYDROPEROXIDE GLUTATHIONE PEROXIDASE"/>
    <property type="match status" value="1"/>
</dbReference>
<sequence length="276" mass="29543">MEALTTPGTRWLSDAALSSSASKGALRVAVEWGRPASTSAGKHLLVKFQGINDKETAETLHKKLLFISSGEQPQLASDAEFYASELIGMQVKLVSKAEPIGEVRDLYSGTGEHDTLKIELNAESESGMDMCASEATAHAAKQPPRKVLLVPFWVKQGWKHVFGGGEESSSEATAEPGSPSGGFATKVAVPTQRLAPVLQNPGYGSDGGTQGLEWYKSRLKQDQDGDVADQFLEEVPARGAAVRLQEKGQSKLQEAQAENLVVHHGNVLILPARQQS</sequence>
<comment type="caution">
    <text evidence="3">The sequence shown here is derived from an EMBL/GenBank/DDBJ whole genome shotgun (WGS) entry which is preliminary data.</text>
</comment>
<dbReference type="Pfam" id="PF01782">
    <property type="entry name" value="RimM"/>
    <property type="match status" value="1"/>
</dbReference>
<reference evidence="3 4" key="1">
    <citation type="journal article" date="2024" name="Nat. Commun.">
        <title>Phylogenomics reveals the evolutionary origins of lichenization in chlorophyte algae.</title>
        <authorList>
            <person name="Puginier C."/>
            <person name="Libourel C."/>
            <person name="Otte J."/>
            <person name="Skaloud P."/>
            <person name="Haon M."/>
            <person name="Grisel S."/>
            <person name="Petersen M."/>
            <person name="Berrin J.G."/>
            <person name="Delaux P.M."/>
            <person name="Dal Grande F."/>
            <person name="Keller J."/>
        </authorList>
    </citation>
    <scope>NUCLEOTIDE SEQUENCE [LARGE SCALE GENOMIC DNA]</scope>
    <source>
        <strain evidence="3 4">SAG 2523</strain>
    </source>
</reference>
<dbReference type="PANTHER" id="PTHR35750">
    <property type="entry name" value="PHOSPHOLIPID HYDROPEROXIDE GLUTATHIONE PEROXIDASE"/>
    <property type="match status" value="1"/>
</dbReference>
<dbReference type="Proteomes" id="UP001485043">
    <property type="component" value="Unassembled WGS sequence"/>
</dbReference>
<organism evidence="3 4">
    <name type="scientific">Apatococcus fuscideae</name>
    <dbReference type="NCBI Taxonomy" id="2026836"/>
    <lineage>
        <taxon>Eukaryota</taxon>
        <taxon>Viridiplantae</taxon>
        <taxon>Chlorophyta</taxon>
        <taxon>core chlorophytes</taxon>
        <taxon>Trebouxiophyceae</taxon>
        <taxon>Chlorellales</taxon>
        <taxon>Chlorellaceae</taxon>
        <taxon>Apatococcus</taxon>
    </lineage>
</organism>
<evidence type="ECO:0000259" key="2">
    <source>
        <dbReference type="Pfam" id="PF01782"/>
    </source>
</evidence>
<dbReference type="GO" id="GO:0006364">
    <property type="term" value="P:rRNA processing"/>
    <property type="evidence" value="ECO:0007669"/>
    <property type="project" value="InterPro"/>
</dbReference>
<feature type="region of interest" description="Disordered" evidence="1">
    <location>
        <begin position="164"/>
        <end position="183"/>
    </location>
</feature>
<keyword evidence="4" id="KW-1185">Reference proteome</keyword>
<name>A0AAW1TG83_9CHLO</name>
<dbReference type="Gene3D" id="2.30.30.240">
    <property type="entry name" value="PRC-barrel domain"/>
    <property type="match status" value="1"/>
</dbReference>
<protein>
    <recommendedName>
        <fullName evidence="2">RimM N-terminal domain-containing protein</fullName>
    </recommendedName>
</protein>
<gene>
    <name evidence="3" type="ORF">WJX84_010697</name>
</gene>